<accession>A0A8C3JBS3</accession>
<dbReference type="Proteomes" id="UP000694419">
    <property type="component" value="Unplaced"/>
</dbReference>
<sequence>MLGALVATLEPLVATLGTLLAKLGLIVATQGQLGALLATLGALLAQLEALVATLGLLVATHAQLRAMLAMLGAPVATLGTLVATQAQLGGSRASHAGGPGSHSGLHSSHQCPAWSPGSHTGSPGSHRVTPATLSPSEVAKHWLLVAKLQERDKRGHQSSVGGWSMPVAPSPPPSTMVFSFVVKAAAPTVYPLVPCDCDDEAKVSMACLAADFFPQPATISWTGASSGKQDTFPVLPVRGSYYALISQYTVSADQVDGGTFQCKVTHSSTGTTTKTIEGYGKLPLGLVSSPPNPTPPSPDKPAVTITLLPPSLEDLYLNQNGSVTCVATNLKDPEDVKFVWQRDQGEVSDVTRGTPQQLENGLYRLTSTLKICAEEWNSGETFSCTVQTPQLEEPVTKTIKKELGRSLPPHTLPHIRPHRVEGSCPLEKSTGRVYWKKVVCWKGLAYWESLLDEAGQLGEPTGRT</sequence>
<dbReference type="Ensembl" id="ENSCPGT00000004697.1">
    <property type="protein sequence ID" value="ENSCPGP00000004264.1"/>
    <property type="gene ID" value="ENSCPGG00000003131.1"/>
</dbReference>
<feature type="domain" description="Ig-like" evidence="4">
    <location>
        <begin position="187"/>
        <end position="277"/>
    </location>
</feature>
<dbReference type="InterPro" id="IPR036179">
    <property type="entry name" value="Ig-like_dom_sf"/>
</dbReference>
<feature type="transmembrane region" description="Helical" evidence="3">
    <location>
        <begin position="66"/>
        <end position="84"/>
    </location>
</feature>
<dbReference type="SMART" id="SM00407">
    <property type="entry name" value="IGc1"/>
    <property type="match status" value="2"/>
</dbReference>
<keyword evidence="3" id="KW-1133">Transmembrane helix</keyword>
<feature type="transmembrane region" description="Helical" evidence="3">
    <location>
        <begin position="12"/>
        <end position="29"/>
    </location>
</feature>
<evidence type="ECO:0000256" key="1">
    <source>
        <dbReference type="ARBA" id="ARBA00023319"/>
    </source>
</evidence>
<organism evidence="5 6">
    <name type="scientific">Calidris pygmaea</name>
    <name type="common">Spoon-billed sandpiper</name>
    <dbReference type="NCBI Taxonomy" id="425635"/>
    <lineage>
        <taxon>Eukaryota</taxon>
        <taxon>Metazoa</taxon>
        <taxon>Chordata</taxon>
        <taxon>Craniata</taxon>
        <taxon>Vertebrata</taxon>
        <taxon>Euteleostomi</taxon>
        <taxon>Archelosauria</taxon>
        <taxon>Archosauria</taxon>
        <taxon>Dinosauria</taxon>
        <taxon>Saurischia</taxon>
        <taxon>Theropoda</taxon>
        <taxon>Coelurosauria</taxon>
        <taxon>Aves</taxon>
        <taxon>Neognathae</taxon>
        <taxon>Neoaves</taxon>
        <taxon>Charadriiformes</taxon>
        <taxon>Scolopacidae</taxon>
        <taxon>Calidris</taxon>
    </lineage>
</organism>
<reference evidence="5" key="1">
    <citation type="submission" date="2025-08" db="UniProtKB">
        <authorList>
            <consortium name="Ensembl"/>
        </authorList>
    </citation>
    <scope>IDENTIFICATION</scope>
</reference>
<feature type="compositionally biased region" description="Low complexity" evidence="2">
    <location>
        <begin position="90"/>
        <end position="126"/>
    </location>
</feature>
<evidence type="ECO:0000256" key="2">
    <source>
        <dbReference type="SAM" id="MobiDB-lite"/>
    </source>
</evidence>
<feature type="domain" description="Ig-like" evidence="4">
    <location>
        <begin position="301"/>
        <end position="396"/>
    </location>
</feature>
<evidence type="ECO:0000256" key="3">
    <source>
        <dbReference type="SAM" id="Phobius"/>
    </source>
</evidence>
<dbReference type="InterPro" id="IPR050380">
    <property type="entry name" value="Immune_Resp_Modulators"/>
</dbReference>
<dbReference type="SUPFAM" id="SSF48726">
    <property type="entry name" value="Immunoglobulin"/>
    <property type="match status" value="2"/>
</dbReference>
<name>A0A8C3JBS3_9CHAR</name>
<keyword evidence="1" id="KW-0393">Immunoglobulin domain</keyword>
<keyword evidence="3" id="KW-0812">Transmembrane</keyword>
<dbReference type="PROSITE" id="PS50835">
    <property type="entry name" value="IG_LIKE"/>
    <property type="match status" value="2"/>
</dbReference>
<keyword evidence="6" id="KW-1185">Reference proteome</keyword>
<evidence type="ECO:0000313" key="5">
    <source>
        <dbReference type="Ensembl" id="ENSCPGP00000004264.1"/>
    </source>
</evidence>
<dbReference type="Pfam" id="PF07654">
    <property type="entry name" value="C1-set"/>
    <property type="match status" value="2"/>
</dbReference>
<dbReference type="FunFam" id="2.60.40.10:FF:000998">
    <property type="entry name" value="Immunoglobulin heavy constant epsilon"/>
    <property type="match status" value="1"/>
</dbReference>
<feature type="transmembrane region" description="Helical" evidence="3">
    <location>
        <begin position="35"/>
        <end position="59"/>
    </location>
</feature>
<evidence type="ECO:0000259" key="4">
    <source>
        <dbReference type="PROSITE" id="PS50835"/>
    </source>
</evidence>
<dbReference type="InterPro" id="IPR013783">
    <property type="entry name" value="Ig-like_fold"/>
</dbReference>
<dbReference type="Gene3D" id="2.60.40.10">
    <property type="entry name" value="Immunoglobulins"/>
    <property type="match status" value="2"/>
</dbReference>
<keyword evidence="3" id="KW-0472">Membrane</keyword>
<dbReference type="AlphaFoldDB" id="A0A8C3JBS3"/>
<protein>
    <recommendedName>
        <fullName evidence="4">Ig-like domain-containing protein</fullName>
    </recommendedName>
</protein>
<dbReference type="InterPro" id="IPR003597">
    <property type="entry name" value="Ig_C1-set"/>
</dbReference>
<dbReference type="InterPro" id="IPR007110">
    <property type="entry name" value="Ig-like_dom"/>
</dbReference>
<evidence type="ECO:0000313" key="6">
    <source>
        <dbReference type="Proteomes" id="UP000694419"/>
    </source>
</evidence>
<proteinExistence type="predicted"/>
<feature type="region of interest" description="Disordered" evidence="2">
    <location>
        <begin position="90"/>
        <end position="131"/>
    </location>
</feature>
<reference evidence="5" key="2">
    <citation type="submission" date="2025-09" db="UniProtKB">
        <authorList>
            <consortium name="Ensembl"/>
        </authorList>
    </citation>
    <scope>IDENTIFICATION</scope>
</reference>
<dbReference type="PANTHER" id="PTHR23411">
    <property type="entry name" value="TAPASIN"/>
    <property type="match status" value="1"/>
</dbReference>